<gene>
    <name evidence="1" type="ORF">HII27_22695</name>
</gene>
<dbReference type="Proteomes" id="UP000607331">
    <property type="component" value="Unassembled WGS sequence"/>
</dbReference>
<organism evidence="1 2">
    <name type="scientific">Kluyvera sichuanensis</name>
    <dbReference type="NCBI Taxonomy" id="2725494"/>
    <lineage>
        <taxon>Bacteria</taxon>
        <taxon>Pseudomonadati</taxon>
        <taxon>Pseudomonadota</taxon>
        <taxon>Gammaproteobacteria</taxon>
        <taxon>Enterobacterales</taxon>
        <taxon>Enterobacteriaceae</taxon>
        <taxon>Kluyvera</taxon>
    </lineage>
</organism>
<accession>A0ABR6RZD6</accession>
<sequence length="97" mass="10862">MMSPEQLLAALRRDSRTHITAMWRWLDDTSGAISGSGVLNCTLNEFVPYYAGWAPSLEYSESIIPITTVKLIESSLTREDWGNQHLGGCIYRLKEAA</sequence>
<dbReference type="EMBL" id="JABBJF010000032">
    <property type="protein sequence ID" value="MBC1188502.1"/>
    <property type="molecule type" value="Genomic_DNA"/>
</dbReference>
<protein>
    <submittedName>
        <fullName evidence="1">Uncharacterized protein</fullName>
    </submittedName>
</protein>
<evidence type="ECO:0000313" key="2">
    <source>
        <dbReference type="Proteomes" id="UP000607331"/>
    </source>
</evidence>
<comment type="caution">
    <text evidence="1">The sequence shown here is derived from an EMBL/GenBank/DDBJ whole genome shotgun (WGS) entry which is preliminary data.</text>
</comment>
<evidence type="ECO:0000313" key="1">
    <source>
        <dbReference type="EMBL" id="MBC1188502.1"/>
    </source>
</evidence>
<proteinExistence type="predicted"/>
<name>A0ABR6RZD6_9ENTR</name>
<reference evidence="1 2" key="1">
    <citation type="submission" date="2020-04" db="EMBL/GenBank/DDBJ databases">
        <title>The draft genome of Kluyvera sichuanensis strain SCKS090646.</title>
        <authorList>
            <person name="Wei L."/>
            <person name="Liu L."/>
            <person name="Feng Y."/>
            <person name="Zong Z."/>
        </authorList>
    </citation>
    <scope>NUCLEOTIDE SEQUENCE [LARGE SCALE GENOMIC DNA]</scope>
    <source>
        <strain evidence="1 2">090646</strain>
    </source>
</reference>
<keyword evidence="2" id="KW-1185">Reference proteome</keyword>
<dbReference type="RefSeq" id="WP_185669653.1">
    <property type="nucleotide sequence ID" value="NZ_JABBJF010000032.1"/>
</dbReference>